<reference evidence="8 9" key="1">
    <citation type="submission" date="2020-02" db="EMBL/GenBank/DDBJ databases">
        <title>A chromosome-scale genome assembly of the black bullhead catfish (Ameiurus melas).</title>
        <authorList>
            <person name="Wen M."/>
            <person name="Zham M."/>
            <person name="Cabau C."/>
            <person name="Klopp C."/>
            <person name="Donnadieu C."/>
            <person name="Roques C."/>
            <person name="Bouchez O."/>
            <person name="Lampietro C."/>
            <person name="Jouanno E."/>
            <person name="Herpin A."/>
            <person name="Louis A."/>
            <person name="Berthelot C."/>
            <person name="Parey E."/>
            <person name="Roest-Crollius H."/>
            <person name="Braasch I."/>
            <person name="Postlethwait J."/>
            <person name="Robinson-Rechavi M."/>
            <person name="Echchiki A."/>
            <person name="Begum T."/>
            <person name="Montfort J."/>
            <person name="Schartl M."/>
            <person name="Bobe J."/>
            <person name="Guiguen Y."/>
        </authorList>
    </citation>
    <scope>NUCLEOTIDE SEQUENCE [LARGE SCALE GENOMIC DNA]</scope>
    <source>
        <strain evidence="8">M_S1</strain>
        <tissue evidence="8">Blood</tissue>
    </source>
</reference>
<dbReference type="SMART" id="SM00409">
    <property type="entry name" value="IG"/>
    <property type="match status" value="2"/>
</dbReference>
<dbReference type="Pfam" id="PF08205">
    <property type="entry name" value="C2-set_2"/>
    <property type="match status" value="1"/>
</dbReference>
<dbReference type="AlphaFoldDB" id="A0A7J6AKB2"/>
<gene>
    <name evidence="8" type="ORF">AMELA_G00150120</name>
</gene>
<evidence type="ECO:0000256" key="4">
    <source>
        <dbReference type="SAM" id="MobiDB-lite"/>
    </source>
</evidence>
<evidence type="ECO:0000259" key="7">
    <source>
        <dbReference type="PROSITE" id="PS50835"/>
    </source>
</evidence>
<feature type="region of interest" description="Disordered" evidence="4">
    <location>
        <begin position="326"/>
        <end position="353"/>
    </location>
</feature>
<dbReference type="PANTHER" id="PTHR44991:SF1">
    <property type="entry name" value="IMMUNOGLOBULIN SUPERFAMILY MEMBER 5"/>
    <property type="match status" value="1"/>
</dbReference>
<dbReference type="PANTHER" id="PTHR44991">
    <property type="entry name" value="IMMUNOGLOBULIN SUPERFAMILY MEMBER 5"/>
    <property type="match status" value="1"/>
</dbReference>
<feature type="domain" description="Ig-like" evidence="7">
    <location>
        <begin position="122"/>
        <end position="210"/>
    </location>
</feature>
<comment type="caution">
    <text evidence="8">The sequence shown here is derived from an EMBL/GenBank/DDBJ whole genome shotgun (WGS) entry which is preliminary data.</text>
</comment>
<evidence type="ECO:0000313" key="9">
    <source>
        <dbReference type="Proteomes" id="UP000593565"/>
    </source>
</evidence>
<dbReference type="InterPro" id="IPR003599">
    <property type="entry name" value="Ig_sub"/>
</dbReference>
<accession>A0A7J6AKB2</accession>
<keyword evidence="5" id="KW-0812">Transmembrane</keyword>
<dbReference type="InterPro" id="IPR007110">
    <property type="entry name" value="Ig-like_dom"/>
</dbReference>
<evidence type="ECO:0000256" key="5">
    <source>
        <dbReference type="SAM" id="Phobius"/>
    </source>
</evidence>
<dbReference type="Gene3D" id="2.60.40.10">
    <property type="entry name" value="Immunoglobulins"/>
    <property type="match status" value="2"/>
</dbReference>
<evidence type="ECO:0000313" key="8">
    <source>
        <dbReference type="EMBL" id="KAF4082301.1"/>
    </source>
</evidence>
<feature type="domain" description="Ig-like" evidence="7">
    <location>
        <begin position="17"/>
        <end position="117"/>
    </location>
</feature>
<dbReference type="InterPro" id="IPR013162">
    <property type="entry name" value="CD80_C2-set"/>
</dbReference>
<protein>
    <recommendedName>
        <fullName evidence="7">Ig-like domain-containing protein</fullName>
    </recommendedName>
</protein>
<dbReference type="Proteomes" id="UP000593565">
    <property type="component" value="Unassembled WGS sequence"/>
</dbReference>
<organism evidence="8 9">
    <name type="scientific">Ameiurus melas</name>
    <name type="common">Black bullhead</name>
    <name type="synonym">Silurus melas</name>
    <dbReference type="NCBI Taxonomy" id="219545"/>
    <lineage>
        <taxon>Eukaryota</taxon>
        <taxon>Metazoa</taxon>
        <taxon>Chordata</taxon>
        <taxon>Craniata</taxon>
        <taxon>Vertebrata</taxon>
        <taxon>Euteleostomi</taxon>
        <taxon>Actinopterygii</taxon>
        <taxon>Neopterygii</taxon>
        <taxon>Teleostei</taxon>
        <taxon>Ostariophysi</taxon>
        <taxon>Siluriformes</taxon>
        <taxon>Ictaluridae</taxon>
        <taxon>Ameiurus</taxon>
    </lineage>
</organism>
<dbReference type="PROSITE" id="PS50835">
    <property type="entry name" value="IG_LIKE"/>
    <property type="match status" value="2"/>
</dbReference>
<dbReference type="GO" id="GO:0016020">
    <property type="term" value="C:membrane"/>
    <property type="evidence" value="ECO:0007669"/>
    <property type="project" value="UniProtKB-SubCell"/>
</dbReference>
<proteinExistence type="predicted"/>
<name>A0A7J6AKB2_AMEME</name>
<dbReference type="InterPro" id="IPR036179">
    <property type="entry name" value="Ig-like_dom_sf"/>
</dbReference>
<keyword evidence="9" id="KW-1185">Reference proteome</keyword>
<dbReference type="InterPro" id="IPR013783">
    <property type="entry name" value="Ig-like_fold"/>
</dbReference>
<keyword evidence="5" id="KW-1133">Transmembrane helix</keyword>
<evidence type="ECO:0000256" key="1">
    <source>
        <dbReference type="ARBA" id="ARBA00004167"/>
    </source>
</evidence>
<feature type="transmembrane region" description="Helical" evidence="5">
    <location>
        <begin position="229"/>
        <end position="254"/>
    </location>
</feature>
<dbReference type="SUPFAM" id="SSF48726">
    <property type="entry name" value="Immunoglobulin"/>
    <property type="match status" value="2"/>
</dbReference>
<keyword evidence="2 5" id="KW-0472">Membrane</keyword>
<comment type="subcellular location">
    <subcellularLocation>
        <location evidence="1">Membrane</location>
        <topology evidence="1">Single-pass membrane protein</topology>
    </subcellularLocation>
</comment>
<keyword evidence="3" id="KW-1015">Disulfide bond</keyword>
<evidence type="ECO:0000256" key="6">
    <source>
        <dbReference type="SAM" id="SignalP"/>
    </source>
</evidence>
<sequence length="353" mass="38258">MDTFTLAAVLLFFTGGVSVQVVVPLNETVLQNTDARFNCSVTAPGWSVMAWTVNGRLVLNIFERFGPIDNSTRYSAINYTTAGDYKWEFLIKGVTINDTGNVGCQVQNSLVVSAALTVQQNGSIVITWSNQIATEGDQVTFQCLAAGWLPAAQLSWIVNGTPVDTGLYNTSSVANGSLMNSNSTLKITAKSNVSVACLATISTLPLPEISTVFLTVQKAVPPLPIDQTVLIAITVAFSLAALLVLLIIGIIFCCRKRRKKRSKYQDEVRARAVAQAAYPGRGRVRENFGYVEDSPSVADLDGVYTISGFQRGKYFNNIQIPEVNSSRLSSGPSYDGYSLDDPGLQKHRHQTIV</sequence>
<feature type="signal peptide" evidence="6">
    <location>
        <begin position="1"/>
        <end position="19"/>
    </location>
</feature>
<feature type="chain" id="PRO_5029687673" description="Ig-like domain-containing protein" evidence="6">
    <location>
        <begin position="20"/>
        <end position="353"/>
    </location>
</feature>
<keyword evidence="6" id="KW-0732">Signal</keyword>
<dbReference type="EMBL" id="JAAGNN010000012">
    <property type="protein sequence ID" value="KAF4082301.1"/>
    <property type="molecule type" value="Genomic_DNA"/>
</dbReference>
<evidence type="ECO:0000256" key="2">
    <source>
        <dbReference type="ARBA" id="ARBA00023136"/>
    </source>
</evidence>
<evidence type="ECO:0000256" key="3">
    <source>
        <dbReference type="ARBA" id="ARBA00023157"/>
    </source>
</evidence>